<dbReference type="EMBL" id="RCHU02000006">
    <property type="protein sequence ID" value="KAL3585220.1"/>
    <property type="molecule type" value="Genomic_DNA"/>
</dbReference>
<evidence type="ECO:0000313" key="1">
    <source>
        <dbReference type="EMBL" id="KAL3585220.1"/>
    </source>
</evidence>
<comment type="caution">
    <text evidence="1">The sequence shown here is derived from an EMBL/GenBank/DDBJ whole genome shotgun (WGS) entry which is preliminary data.</text>
</comment>
<reference evidence="1 2" key="1">
    <citation type="journal article" date="2024" name="Plant Biotechnol. J.">
        <title>Genome and CRISPR/Cas9 system of a widespread forest tree (Populus alba) in the world.</title>
        <authorList>
            <person name="Liu Y.J."/>
            <person name="Jiang P.F."/>
            <person name="Han X.M."/>
            <person name="Li X.Y."/>
            <person name="Wang H.M."/>
            <person name="Wang Y.J."/>
            <person name="Wang X.X."/>
            <person name="Zeng Q.Y."/>
        </authorList>
    </citation>
    <scope>NUCLEOTIDE SEQUENCE [LARGE SCALE GENOMIC DNA]</scope>
    <source>
        <strain evidence="2">cv. PAL-ZL1</strain>
    </source>
</reference>
<keyword evidence="2" id="KW-1185">Reference proteome</keyword>
<accession>A0ACC4C159</accession>
<sequence length="158" mass="17126">MSGPSSPCFPFSLITWLDVLGQCTMAQMHELAARRGTELYGGWNGTHEIVLSGNGLHGMGAWVAVLMHMNFFLWSNRINFQLLHQTEVTAILGSACDGDKAKKSRRIMIKTGIKRNNKGGGDNGGNTSGSTSKDTVNTTMATIDLKLNSLTINFYAEA</sequence>
<dbReference type="Proteomes" id="UP000309997">
    <property type="component" value="Unassembled WGS sequence"/>
</dbReference>
<protein>
    <submittedName>
        <fullName evidence="1">Uncharacterized protein</fullName>
    </submittedName>
</protein>
<evidence type="ECO:0000313" key="2">
    <source>
        <dbReference type="Proteomes" id="UP000309997"/>
    </source>
</evidence>
<proteinExistence type="predicted"/>
<organism evidence="1 2">
    <name type="scientific">Populus alba</name>
    <name type="common">White poplar</name>
    <dbReference type="NCBI Taxonomy" id="43335"/>
    <lineage>
        <taxon>Eukaryota</taxon>
        <taxon>Viridiplantae</taxon>
        <taxon>Streptophyta</taxon>
        <taxon>Embryophyta</taxon>
        <taxon>Tracheophyta</taxon>
        <taxon>Spermatophyta</taxon>
        <taxon>Magnoliopsida</taxon>
        <taxon>eudicotyledons</taxon>
        <taxon>Gunneridae</taxon>
        <taxon>Pentapetalae</taxon>
        <taxon>rosids</taxon>
        <taxon>fabids</taxon>
        <taxon>Malpighiales</taxon>
        <taxon>Salicaceae</taxon>
        <taxon>Saliceae</taxon>
        <taxon>Populus</taxon>
    </lineage>
</organism>
<gene>
    <name evidence="1" type="ORF">D5086_012087</name>
</gene>
<name>A0ACC4C159_POPAL</name>